<sequence length="139" mass="15129">MYGVWTCCPSITVHASGILLAHCGEGHAHIEGGGCQLGMENKGKSGEMTGTGTGTGEEVGRGRRSRELVEVWSLRRRIVVKLGGGLVGDRKLQGTRRMAQEMWLLGAKVSVLSDNEEEVIHKLRGLEERDRKEVGGDQF</sequence>
<proteinExistence type="predicted"/>
<name>A0AAN9SNL5_PSOTE</name>
<protein>
    <submittedName>
        <fullName evidence="1">Uncharacterized protein</fullName>
    </submittedName>
</protein>
<keyword evidence="2" id="KW-1185">Reference proteome</keyword>
<gene>
    <name evidence="1" type="ORF">VNO78_12908</name>
</gene>
<dbReference type="AlphaFoldDB" id="A0AAN9SNL5"/>
<reference evidence="1 2" key="1">
    <citation type="submission" date="2024-01" db="EMBL/GenBank/DDBJ databases">
        <title>The genomes of 5 underutilized Papilionoideae crops provide insights into root nodulation and disease resistanc.</title>
        <authorList>
            <person name="Jiang F."/>
        </authorList>
    </citation>
    <scope>NUCLEOTIDE SEQUENCE [LARGE SCALE GENOMIC DNA]</scope>
    <source>
        <strain evidence="1">DUOXIRENSHENG_FW03</strain>
        <tissue evidence="1">Leaves</tissue>
    </source>
</reference>
<accession>A0AAN9SNL5</accession>
<dbReference type="EMBL" id="JAYMYS010000003">
    <property type="protein sequence ID" value="KAK7401429.1"/>
    <property type="molecule type" value="Genomic_DNA"/>
</dbReference>
<comment type="caution">
    <text evidence="1">The sequence shown here is derived from an EMBL/GenBank/DDBJ whole genome shotgun (WGS) entry which is preliminary data.</text>
</comment>
<evidence type="ECO:0000313" key="2">
    <source>
        <dbReference type="Proteomes" id="UP001386955"/>
    </source>
</evidence>
<dbReference type="Proteomes" id="UP001386955">
    <property type="component" value="Unassembled WGS sequence"/>
</dbReference>
<organism evidence="1 2">
    <name type="scientific">Psophocarpus tetragonolobus</name>
    <name type="common">Winged bean</name>
    <name type="synonym">Dolichos tetragonolobus</name>
    <dbReference type="NCBI Taxonomy" id="3891"/>
    <lineage>
        <taxon>Eukaryota</taxon>
        <taxon>Viridiplantae</taxon>
        <taxon>Streptophyta</taxon>
        <taxon>Embryophyta</taxon>
        <taxon>Tracheophyta</taxon>
        <taxon>Spermatophyta</taxon>
        <taxon>Magnoliopsida</taxon>
        <taxon>eudicotyledons</taxon>
        <taxon>Gunneridae</taxon>
        <taxon>Pentapetalae</taxon>
        <taxon>rosids</taxon>
        <taxon>fabids</taxon>
        <taxon>Fabales</taxon>
        <taxon>Fabaceae</taxon>
        <taxon>Papilionoideae</taxon>
        <taxon>50 kb inversion clade</taxon>
        <taxon>NPAAA clade</taxon>
        <taxon>indigoferoid/millettioid clade</taxon>
        <taxon>Phaseoleae</taxon>
        <taxon>Psophocarpus</taxon>
    </lineage>
</organism>
<evidence type="ECO:0000313" key="1">
    <source>
        <dbReference type="EMBL" id="KAK7401429.1"/>
    </source>
</evidence>